<comment type="caution">
    <text evidence="3">The sequence shown here is derived from an EMBL/GenBank/DDBJ whole genome shotgun (WGS) entry which is preliminary data.</text>
</comment>
<sequence>MKILLFKIGALGDVLMTTPLIKELKKSHTESQIDYLVGNNASKLINNNPYLSNVLIFDENIFFKKKLFGYLKLINNIRKKKYDYIFVLDKHWIFNLTAMLFNIKKRIGFNRLGKEGIFLTDKVYYGPVKHEITYYLELASLLNTEKSDANIKIDIVIPTEIEKKILKFLSDKNIKNYTVLINSGGNNVGESGGIRKMPEKLFKDILDNLSKKTDVLFVGGPEEREYYEKFSGKNIYNFAGATSIIESAVLLKYAKKIITTDCGLMHLASAVNENIISIFGPTNPKRKAPLSKKCISVWKDMKNYDENYELFGKMPEKREFFNEITIEDIV</sequence>
<dbReference type="InterPro" id="IPR002201">
    <property type="entry name" value="Glyco_trans_9"/>
</dbReference>
<protein>
    <submittedName>
        <fullName evidence="3">ADP-heptose:LPS heptosyltransferase</fullName>
    </submittedName>
</protein>
<dbReference type="SUPFAM" id="SSF53756">
    <property type="entry name" value="UDP-Glycosyltransferase/glycogen phosphorylase"/>
    <property type="match status" value="1"/>
</dbReference>
<evidence type="ECO:0000256" key="2">
    <source>
        <dbReference type="ARBA" id="ARBA00022679"/>
    </source>
</evidence>
<dbReference type="PANTHER" id="PTHR30160">
    <property type="entry name" value="TETRAACYLDISACCHARIDE 4'-KINASE-RELATED"/>
    <property type="match status" value="1"/>
</dbReference>
<keyword evidence="1" id="KW-0328">Glycosyltransferase</keyword>
<dbReference type="InterPro" id="IPR051199">
    <property type="entry name" value="LPS_LOS_Heptosyltrfase"/>
</dbReference>
<dbReference type="CDD" id="cd03789">
    <property type="entry name" value="GT9_LPS_heptosyltransferase"/>
    <property type="match status" value="1"/>
</dbReference>
<evidence type="ECO:0000256" key="1">
    <source>
        <dbReference type="ARBA" id="ARBA00022676"/>
    </source>
</evidence>
<dbReference type="Pfam" id="PF01075">
    <property type="entry name" value="Glyco_transf_9"/>
    <property type="match status" value="1"/>
</dbReference>
<proteinExistence type="predicted"/>
<dbReference type="GO" id="GO:0008713">
    <property type="term" value="F:ADP-heptose-lipopolysaccharide heptosyltransferase activity"/>
    <property type="evidence" value="ECO:0007669"/>
    <property type="project" value="TreeGrafter"/>
</dbReference>
<organism evidence="3 4">
    <name type="scientific">Methanococcus maripaludis</name>
    <name type="common">Methanococcus deltae</name>
    <dbReference type="NCBI Taxonomy" id="39152"/>
    <lineage>
        <taxon>Archaea</taxon>
        <taxon>Methanobacteriati</taxon>
        <taxon>Methanobacteriota</taxon>
        <taxon>Methanomada group</taxon>
        <taxon>Methanococci</taxon>
        <taxon>Methanococcales</taxon>
        <taxon>Methanococcaceae</taxon>
        <taxon>Methanococcus</taxon>
    </lineage>
</organism>
<evidence type="ECO:0000313" key="4">
    <source>
        <dbReference type="Proteomes" id="UP000522365"/>
    </source>
</evidence>
<evidence type="ECO:0000313" key="3">
    <source>
        <dbReference type="EMBL" id="MBA2852741.1"/>
    </source>
</evidence>
<dbReference type="GO" id="GO:0005829">
    <property type="term" value="C:cytosol"/>
    <property type="evidence" value="ECO:0007669"/>
    <property type="project" value="TreeGrafter"/>
</dbReference>
<keyword evidence="2 3" id="KW-0808">Transferase</keyword>
<dbReference type="Proteomes" id="UP000522365">
    <property type="component" value="Unassembled WGS sequence"/>
</dbReference>
<dbReference type="RefSeq" id="WP_181503960.1">
    <property type="nucleotide sequence ID" value="NZ_JACDUK010000001.1"/>
</dbReference>
<dbReference type="AlphaFoldDB" id="A0A7J9NZL9"/>
<reference evidence="3 4" key="1">
    <citation type="submission" date="2020-07" db="EMBL/GenBank/DDBJ databases">
        <title>Genomic Encyclopedia of Type Strains, Phase IV (KMG-V): Genome sequencing to study the core and pangenomes of soil and plant-associated prokaryotes.</title>
        <authorList>
            <person name="Whitman W."/>
        </authorList>
    </citation>
    <scope>NUCLEOTIDE SEQUENCE [LARGE SCALE GENOMIC DNA]</scope>
    <source>
        <strain evidence="3 4">S1</strain>
    </source>
</reference>
<gene>
    <name evidence="3" type="ORF">HNP89_000678</name>
</gene>
<name>A0A7J9NZL9_METMI</name>
<accession>A0A7J9NZL9</accession>
<dbReference type="PANTHER" id="PTHR30160:SF1">
    <property type="entry name" value="LIPOPOLYSACCHARIDE 1,2-N-ACETYLGLUCOSAMINETRANSFERASE-RELATED"/>
    <property type="match status" value="1"/>
</dbReference>
<dbReference type="EMBL" id="JACDUK010000001">
    <property type="protein sequence ID" value="MBA2852741.1"/>
    <property type="molecule type" value="Genomic_DNA"/>
</dbReference>
<dbReference type="Gene3D" id="3.40.50.2000">
    <property type="entry name" value="Glycogen Phosphorylase B"/>
    <property type="match status" value="2"/>
</dbReference>